<dbReference type="Proteomes" id="UP000054498">
    <property type="component" value="Unassembled WGS sequence"/>
</dbReference>
<organism evidence="2 3">
    <name type="scientific">Monoraphidium neglectum</name>
    <dbReference type="NCBI Taxonomy" id="145388"/>
    <lineage>
        <taxon>Eukaryota</taxon>
        <taxon>Viridiplantae</taxon>
        <taxon>Chlorophyta</taxon>
        <taxon>core chlorophytes</taxon>
        <taxon>Chlorophyceae</taxon>
        <taxon>CS clade</taxon>
        <taxon>Sphaeropleales</taxon>
        <taxon>Selenastraceae</taxon>
        <taxon>Monoraphidium</taxon>
    </lineage>
</organism>
<protein>
    <submittedName>
        <fullName evidence="2">Uncharacterized protein</fullName>
    </submittedName>
</protein>
<feature type="region of interest" description="Disordered" evidence="1">
    <location>
        <begin position="62"/>
        <end position="86"/>
    </location>
</feature>
<dbReference type="OrthoDB" id="21502at2759"/>
<dbReference type="RefSeq" id="XP_013902904.1">
    <property type="nucleotide sequence ID" value="XM_014047450.1"/>
</dbReference>
<dbReference type="AlphaFoldDB" id="A0A0D2MM31"/>
<dbReference type="KEGG" id="mng:MNEG_4068"/>
<evidence type="ECO:0000313" key="3">
    <source>
        <dbReference type="Proteomes" id="UP000054498"/>
    </source>
</evidence>
<evidence type="ECO:0000313" key="2">
    <source>
        <dbReference type="EMBL" id="KIZ03885.1"/>
    </source>
</evidence>
<accession>A0A0D2MM31</accession>
<sequence>MPPLRTPQGVWRFKSASSDAVVEADKLFSLNDFQGRQTWEFEEGGDPAELEKVEELRAAFKAGRHSQKHRRAAVGGLQPVKEGPGL</sequence>
<dbReference type="EMBL" id="KK100765">
    <property type="protein sequence ID" value="KIZ03885.1"/>
    <property type="molecule type" value="Genomic_DNA"/>
</dbReference>
<keyword evidence="3" id="KW-1185">Reference proteome</keyword>
<evidence type="ECO:0000256" key="1">
    <source>
        <dbReference type="SAM" id="MobiDB-lite"/>
    </source>
</evidence>
<dbReference type="STRING" id="145388.A0A0D2MM31"/>
<dbReference type="GeneID" id="25736946"/>
<name>A0A0D2MM31_9CHLO</name>
<feature type="compositionally biased region" description="Basic residues" evidence="1">
    <location>
        <begin position="62"/>
        <end position="72"/>
    </location>
</feature>
<proteinExistence type="predicted"/>
<gene>
    <name evidence="2" type="ORF">MNEG_4068</name>
</gene>
<feature type="non-terminal residue" evidence="2">
    <location>
        <position position="86"/>
    </location>
</feature>
<reference evidence="2 3" key="1">
    <citation type="journal article" date="2013" name="BMC Genomics">
        <title>Reconstruction of the lipid metabolism for the microalga Monoraphidium neglectum from its genome sequence reveals characteristics suitable for biofuel production.</title>
        <authorList>
            <person name="Bogen C."/>
            <person name="Al-Dilaimi A."/>
            <person name="Albersmeier A."/>
            <person name="Wichmann J."/>
            <person name="Grundmann M."/>
            <person name="Rupp O."/>
            <person name="Lauersen K.J."/>
            <person name="Blifernez-Klassen O."/>
            <person name="Kalinowski J."/>
            <person name="Goesmann A."/>
            <person name="Mussgnug J.H."/>
            <person name="Kruse O."/>
        </authorList>
    </citation>
    <scope>NUCLEOTIDE SEQUENCE [LARGE SCALE GENOMIC DNA]</scope>
    <source>
        <strain evidence="2 3">SAG 48.87</strain>
    </source>
</reference>